<gene>
    <name evidence="1" type="ORF">FGF04_17970</name>
</gene>
<protein>
    <submittedName>
        <fullName evidence="1">Uncharacterized protein</fullName>
    </submittedName>
</protein>
<dbReference type="RefSeq" id="WP_149512354.1">
    <property type="nucleotide sequence ID" value="NZ_VDFC01000041.1"/>
</dbReference>
<comment type="caution">
    <text evidence="1">The sequence shown here is derived from an EMBL/GenBank/DDBJ whole genome shotgun (WGS) entry which is preliminary data.</text>
</comment>
<organism evidence="1 2">
    <name type="scientific">Streptomyces apricus</name>
    <dbReference type="NCBI Taxonomy" id="1828112"/>
    <lineage>
        <taxon>Bacteria</taxon>
        <taxon>Bacillati</taxon>
        <taxon>Actinomycetota</taxon>
        <taxon>Actinomycetes</taxon>
        <taxon>Kitasatosporales</taxon>
        <taxon>Streptomycetaceae</taxon>
        <taxon>Streptomyces</taxon>
    </lineage>
</organism>
<keyword evidence="2" id="KW-1185">Reference proteome</keyword>
<accession>A0A5B0AXS3</accession>
<evidence type="ECO:0000313" key="1">
    <source>
        <dbReference type="EMBL" id="KAA0934668.1"/>
    </source>
</evidence>
<dbReference type="Pfam" id="PF19650">
    <property type="entry name" value="DUF6153"/>
    <property type="match status" value="1"/>
</dbReference>
<dbReference type="EMBL" id="VDFC01000041">
    <property type="protein sequence ID" value="KAA0934668.1"/>
    <property type="molecule type" value="Genomic_DNA"/>
</dbReference>
<dbReference type="InterPro" id="IPR046151">
    <property type="entry name" value="DUF6153"/>
</dbReference>
<reference evidence="1 2" key="1">
    <citation type="submission" date="2019-05" db="EMBL/GenBank/DDBJ databases">
        <authorList>
            <person name="Hariharan J."/>
            <person name="Choudoir M.J."/>
            <person name="Diebold P."/>
            <person name="Panke-Buisse K."/>
            <person name="Buckley D.H."/>
        </authorList>
    </citation>
    <scope>NUCLEOTIDE SEQUENCE [LARGE SCALE GENOMIC DNA]</scope>
    <source>
        <strain evidence="1 2">SUN51</strain>
    </source>
</reference>
<evidence type="ECO:0000313" key="2">
    <source>
        <dbReference type="Proteomes" id="UP000324965"/>
    </source>
</evidence>
<dbReference type="OrthoDB" id="4322759at2"/>
<dbReference type="AlphaFoldDB" id="A0A5B0AXS3"/>
<name>A0A5B0AXS3_9ACTN</name>
<sequence>MVTGSASRRRPAGRLLTLLVMTVLAGVLGMHGLGPHGAMPPASSPAAHPMALTHADPVPEAGAPCAHLNGGTGHLAHADAACAATGTSSPYMPPALCATLSDAPVCAMNAAGAPGTVTSGRAPPDLSELQLLRI</sequence>
<proteinExistence type="predicted"/>
<dbReference type="Proteomes" id="UP000324965">
    <property type="component" value="Unassembled WGS sequence"/>
</dbReference>